<dbReference type="InterPro" id="IPR023393">
    <property type="entry name" value="START-like_dom_sf"/>
</dbReference>
<dbReference type="Gene3D" id="3.30.530.20">
    <property type="match status" value="1"/>
</dbReference>
<comment type="caution">
    <text evidence="1">The sequence shown here is derived from an EMBL/GenBank/DDBJ whole genome shotgun (WGS) entry which is preliminary data.</text>
</comment>
<name>A0ABX5FD32_9BURK</name>
<reference evidence="1 2" key="1">
    <citation type="journal article" date="2017" name="Front. Microbiol.">
        <title>Genome of Ca. Pandoraea novymonadis, an Endosymbiotic Bacterium of the Trypanosomatid Novymonas esmeraldas.</title>
        <authorList>
            <person name="Kostygov A.Y."/>
            <person name="Butenko A."/>
            <person name="Nenarokova A."/>
            <person name="Tashyreva D."/>
            <person name="Flegontov P."/>
            <person name="Lukes J."/>
            <person name="Yurchenko V."/>
        </authorList>
    </citation>
    <scope>NUCLEOTIDE SEQUENCE [LARGE SCALE GENOMIC DNA]</scope>
    <source>
        <strain evidence="1 2">E262</strain>
    </source>
</reference>
<sequence length="170" mass="19964">MHRIPERSLYPFKEKSLHYEHLIEVNKPINTLILTRKKLWRGLVLRATQPENFLVGLNDCIIREGKDGTLERKLNFSQTRILDRVIFTTLHSVRYEIEATNEHPGGSLTTSIEEPSEDYLFVRFNYLTTLTQVQDEDSAYYMELVKSAYQEADFDTIRRIRQLGEENLLG</sequence>
<evidence type="ECO:0000313" key="2">
    <source>
        <dbReference type="Proteomes" id="UP000242660"/>
    </source>
</evidence>
<keyword evidence="2" id="KW-1185">Reference proteome</keyword>
<dbReference type="Pfam" id="PF08982">
    <property type="entry name" value="AtaL"/>
    <property type="match status" value="1"/>
</dbReference>
<dbReference type="Proteomes" id="UP000242660">
    <property type="component" value="Unassembled WGS sequence"/>
</dbReference>
<gene>
    <name evidence="1" type="ORF">BZL35_00907</name>
</gene>
<protein>
    <recommendedName>
        <fullName evidence="3">DUF1857 domain-containing protein</fullName>
    </recommendedName>
</protein>
<proteinExistence type="predicted"/>
<dbReference type="EMBL" id="MUHY01000003">
    <property type="protein sequence ID" value="PSB91688.1"/>
    <property type="molecule type" value="Genomic_DNA"/>
</dbReference>
<dbReference type="CDD" id="cd08863">
    <property type="entry name" value="SRPBCC_DUF1857"/>
    <property type="match status" value="1"/>
</dbReference>
<accession>A0ABX5FD32</accession>
<dbReference type="SUPFAM" id="SSF55961">
    <property type="entry name" value="Bet v1-like"/>
    <property type="match status" value="1"/>
</dbReference>
<dbReference type="InterPro" id="IPR015075">
    <property type="entry name" value="AtaL"/>
</dbReference>
<organism evidence="1 2">
    <name type="scientific">Candidatus Pandoraea novymonadis</name>
    <dbReference type="NCBI Taxonomy" id="1808959"/>
    <lineage>
        <taxon>Bacteria</taxon>
        <taxon>Pseudomonadati</taxon>
        <taxon>Pseudomonadota</taxon>
        <taxon>Betaproteobacteria</taxon>
        <taxon>Burkholderiales</taxon>
        <taxon>Burkholderiaceae</taxon>
        <taxon>Pandoraea</taxon>
    </lineage>
</organism>
<evidence type="ECO:0008006" key="3">
    <source>
        <dbReference type="Google" id="ProtNLM"/>
    </source>
</evidence>
<evidence type="ECO:0000313" key="1">
    <source>
        <dbReference type="EMBL" id="PSB91688.1"/>
    </source>
</evidence>